<evidence type="ECO:0000256" key="2">
    <source>
        <dbReference type="ARBA" id="ARBA00012980"/>
    </source>
</evidence>
<dbReference type="FunFam" id="3.40.50.300:FF:000225">
    <property type="entry name" value="Thymidylate kinase"/>
    <property type="match status" value="1"/>
</dbReference>
<dbReference type="InterPro" id="IPR039430">
    <property type="entry name" value="Thymidylate_kin-like_dom"/>
</dbReference>
<evidence type="ECO:0000259" key="13">
    <source>
        <dbReference type="Pfam" id="PF02223"/>
    </source>
</evidence>
<dbReference type="RefSeq" id="WP_166270833.1">
    <property type="nucleotide sequence ID" value="NZ_CP048029.1"/>
</dbReference>
<dbReference type="EC" id="2.7.4.9" evidence="2 12"/>
<dbReference type="KEGG" id="cjap:GWK36_08820"/>
<accession>A0A6G7VDE1</accession>
<evidence type="ECO:0000256" key="3">
    <source>
        <dbReference type="ARBA" id="ARBA00017144"/>
    </source>
</evidence>
<keyword evidence="4 12" id="KW-0808">Transferase</keyword>
<evidence type="ECO:0000256" key="11">
    <source>
        <dbReference type="ARBA" id="ARBA00057735"/>
    </source>
</evidence>
<evidence type="ECO:0000256" key="6">
    <source>
        <dbReference type="ARBA" id="ARBA00022741"/>
    </source>
</evidence>
<feature type="binding site" evidence="12">
    <location>
        <begin position="12"/>
        <end position="19"/>
    </location>
    <ligand>
        <name>ATP</name>
        <dbReference type="ChEBI" id="CHEBI:30616"/>
    </ligand>
</feature>
<dbReference type="GO" id="GO:0004798">
    <property type="term" value="F:dTMP kinase activity"/>
    <property type="evidence" value="ECO:0007669"/>
    <property type="project" value="UniProtKB-UniRule"/>
</dbReference>
<proteinExistence type="inferred from homology"/>
<comment type="function">
    <text evidence="11 12">Phosphorylation of dTMP to form dTDP in both de novo and salvage pathways of dTTP synthesis.</text>
</comment>
<dbReference type="NCBIfam" id="TIGR00041">
    <property type="entry name" value="DTMP_kinase"/>
    <property type="match status" value="1"/>
</dbReference>
<dbReference type="Gene3D" id="3.40.50.300">
    <property type="entry name" value="P-loop containing nucleotide triphosphate hydrolases"/>
    <property type="match status" value="1"/>
</dbReference>
<dbReference type="GO" id="GO:0005829">
    <property type="term" value="C:cytosol"/>
    <property type="evidence" value="ECO:0007669"/>
    <property type="project" value="TreeGrafter"/>
</dbReference>
<comment type="similarity">
    <text evidence="1 12">Belongs to the thymidylate kinase family.</text>
</comment>
<dbReference type="PANTHER" id="PTHR10344">
    <property type="entry name" value="THYMIDYLATE KINASE"/>
    <property type="match status" value="1"/>
</dbReference>
<dbReference type="GO" id="GO:0006227">
    <property type="term" value="P:dUDP biosynthetic process"/>
    <property type="evidence" value="ECO:0007669"/>
    <property type="project" value="TreeGrafter"/>
</dbReference>
<evidence type="ECO:0000313" key="15">
    <source>
        <dbReference type="Proteomes" id="UP000502699"/>
    </source>
</evidence>
<dbReference type="GO" id="GO:0006233">
    <property type="term" value="P:dTDP biosynthetic process"/>
    <property type="evidence" value="ECO:0007669"/>
    <property type="project" value="InterPro"/>
</dbReference>
<dbReference type="GO" id="GO:0005524">
    <property type="term" value="F:ATP binding"/>
    <property type="evidence" value="ECO:0007669"/>
    <property type="project" value="UniProtKB-UniRule"/>
</dbReference>
<keyword evidence="7 12" id="KW-0418">Kinase</keyword>
<dbReference type="CDD" id="cd01672">
    <property type="entry name" value="TMPK"/>
    <property type="match status" value="1"/>
</dbReference>
<dbReference type="InterPro" id="IPR027417">
    <property type="entry name" value="P-loop_NTPase"/>
</dbReference>
<dbReference type="PANTHER" id="PTHR10344:SF4">
    <property type="entry name" value="UMP-CMP KINASE 2, MITOCHONDRIAL"/>
    <property type="match status" value="1"/>
</dbReference>
<evidence type="ECO:0000256" key="9">
    <source>
        <dbReference type="ARBA" id="ARBA00029962"/>
    </source>
</evidence>
<keyword evidence="15" id="KW-1185">Reference proteome</keyword>
<evidence type="ECO:0000256" key="7">
    <source>
        <dbReference type="ARBA" id="ARBA00022777"/>
    </source>
</evidence>
<dbReference type="HAMAP" id="MF_00165">
    <property type="entry name" value="Thymidylate_kinase"/>
    <property type="match status" value="1"/>
</dbReference>
<evidence type="ECO:0000256" key="10">
    <source>
        <dbReference type="ARBA" id="ARBA00048743"/>
    </source>
</evidence>
<keyword evidence="6 12" id="KW-0547">Nucleotide-binding</keyword>
<dbReference type="InterPro" id="IPR018094">
    <property type="entry name" value="Thymidylate_kinase"/>
</dbReference>
<keyword evidence="5 12" id="KW-0545">Nucleotide biosynthesis</keyword>
<evidence type="ECO:0000256" key="8">
    <source>
        <dbReference type="ARBA" id="ARBA00022840"/>
    </source>
</evidence>
<dbReference type="AlphaFoldDB" id="A0A6G7VDE1"/>
<name>A0A6G7VDE1_9GAMM</name>
<dbReference type="SUPFAM" id="SSF52540">
    <property type="entry name" value="P-loop containing nucleoside triphosphate hydrolases"/>
    <property type="match status" value="1"/>
</dbReference>
<reference evidence="15" key="1">
    <citation type="submission" date="2020-01" db="EMBL/GenBank/DDBJ databases">
        <title>Caldichromatium gen. nov., sp. nov., a thermophilic purple sulfur bacterium member of the family Chromatiaceae isolated from Nakabusa hot spring, Japan.</title>
        <authorList>
            <person name="Saini M.K."/>
            <person name="Hanada S."/>
            <person name="Tank M."/>
        </authorList>
    </citation>
    <scope>NUCLEOTIDE SEQUENCE [LARGE SCALE GENOMIC DNA]</scope>
    <source>
        <strain evidence="15">No.7</strain>
    </source>
</reference>
<evidence type="ECO:0000256" key="5">
    <source>
        <dbReference type="ARBA" id="ARBA00022727"/>
    </source>
</evidence>
<comment type="catalytic activity">
    <reaction evidence="10 12">
        <text>dTMP + ATP = dTDP + ADP</text>
        <dbReference type="Rhea" id="RHEA:13517"/>
        <dbReference type="ChEBI" id="CHEBI:30616"/>
        <dbReference type="ChEBI" id="CHEBI:58369"/>
        <dbReference type="ChEBI" id="CHEBI:63528"/>
        <dbReference type="ChEBI" id="CHEBI:456216"/>
        <dbReference type="EC" id="2.7.4.9"/>
    </reaction>
</comment>
<gene>
    <name evidence="12" type="primary">tmk</name>
    <name evidence="14" type="ORF">GWK36_08820</name>
</gene>
<feature type="domain" description="Thymidylate kinase-like" evidence="13">
    <location>
        <begin position="10"/>
        <end position="201"/>
    </location>
</feature>
<evidence type="ECO:0000256" key="4">
    <source>
        <dbReference type="ARBA" id="ARBA00022679"/>
    </source>
</evidence>
<dbReference type="Pfam" id="PF02223">
    <property type="entry name" value="Thymidylate_kin"/>
    <property type="match status" value="1"/>
</dbReference>
<protein>
    <recommendedName>
        <fullName evidence="3 12">Thymidylate kinase</fullName>
        <ecNumber evidence="2 12">2.7.4.9</ecNumber>
    </recommendedName>
    <alternativeName>
        <fullName evidence="9 12">dTMP kinase</fullName>
    </alternativeName>
</protein>
<sequence length="216" mass="24004">MTRHGRFITLEGIEGAGKSTQVGGMAEYLRLRGMDVITTREPGGTPLAERLRAILLDPANSEMSQTAELLLLFAARADHLERLIRPALAAGCWVICDRFTDATYAYQSGGRGIDQAQIAQLEALVHGDLRPDLTFILDIPPDLGLARARRRRQGETDRFEAETLEFFTTARQVYLQLAQAQPGRYRIIDATVSLEQVQAQIRQSLAELINELEGRA</sequence>
<dbReference type="GO" id="GO:0006235">
    <property type="term" value="P:dTTP biosynthetic process"/>
    <property type="evidence" value="ECO:0007669"/>
    <property type="project" value="UniProtKB-UniRule"/>
</dbReference>
<organism evidence="14 15">
    <name type="scientific">Caldichromatium japonicum</name>
    <dbReference type="NCBI Taxonomy" id="2699430"/>
    <lineage>
        <taxon>Bacteria</taxon>
        <taxon>Pseudomonadati</taxon>
        <taxon>Pseudomonadota</taxon>
        <taxon>Gammaproteobacteria</taxon>
        <taxon>Chromatiales</taxon>
        <taxon>Chromatiaceae</taxon>
        <taxon>Caldichromatium</taxon>
    </lineage>
</organism>
<dbReference type="EMBL" id="CP048029">
    <property type="protein sequence ID" value="QIK38069.1"/>
    <property type="molecule type" value="Genomic_DNA"/>
</dbReference>
<keyword evidence="8 12" id="KW-0067">ATP-binding</keyword>
<evidence type="ECO:0000313" key="14">
    <source>
        <dbReference type="EMBL" id="QIK38069.1"/>
    </source>
</evidence>
<evidence type="ECO:0000256" key="1">
    <source>
        <dbReference type="ARBA" id="ARBA00009776"/>
    </source>
</evidence>
<evidence type="ECO:0000256" key="12">
    <source>
        <dbReference type="HAMAP-Rule" id="MF_00165"/>
    </source>
</evidence>
<dbReference type="Proteomes" id="UP000502699">
    <property type="component" value="Chromosome"/>
</dbReference>